<dbReference type="Proteomes" id="UP000198302">
    <property type="component" value="Unassembled WGS sequence"/>
</dbReference>
<dbReference type="EMBL" id="JPRK01000017">
    <property type="protein sequence ID" value="KIO51279.1"/>
    <property type="molecule type" value="Genomic_DNA"/>
</dbReference>
<reference evidence="1 3" key="1">
    <citation type="submission" date="2015-01" db="EMBL/GenBank/DDBJ databases">
        <title>Genome of Flavobacterium hibernum DSM 12611.</title>
        <authorList>
            <person name="Stropko S.J."/>
            <person name="Pipes S.E."/>
            <person name="Newman J.D."/>
        </authorList>
    </citation>
    <scope>NUCLEOTIDE SEQUENCE [LARGE SCALE GENOMIC DNA]</scope>
    <source>
        <strain evidence="1 3">DSM 12611</strain>
    </source>
</reference>
<dbReference type="AlphaFoldDB" id="A0A0D0EDV8"/>
<reference evidence="2 4" key="2">
    <citation type="submission" date="2016-11" db="EMBL/GenBank/DDBJ databases">
        <title>Whole genomes of Flavobacteriaceae.</title>
        <authorList>
            <person name="Stine C."/>
            <person name="Li C."/>
            <person name="Tadesse D."/>
        </authorList>
    </citation>
    <scope>NUCLEOTIDE SEQUENCE [LARGE SCALE GENOMIC DNA]</scope>
    <source>
        <strain evidence="2 4">ATCC 51468</strain>
    </source>
</reference>
<dbReference type="RefSeq" id="WP_041519720.1">
    <property type="nucleotide sequence ID" value="NZ_JPRK01000017.1"/>
</dbReference>
<evidence type="ECO:0000313" key="2">
    <source>
        <dbReference type="EMBL" id="OXA85109.1"/>
    </source>
</evidence>
<gene>
    <name evidence="2" type="ORF">B0A73_17280</name>
    <name evidence="1" type="ORF">IW18_18850</name>
</gene>
<dbReference type="Proteomes" id="UP000032061">
    <property type="component" value="Unassembled WGS sequence"/>
</dbReference>
<comment type="caution">
    <text evidence="1">The sequence shown here is derived from an EMBL/GenBank/DDBJ whole genome shotgun (WGS) entry which is preliminary data.</text>
</comment>
<protein>
    <submittedName>
        <fullName evidence="1">Uncharacterized protein</fullName>
    </submittedName>
</protein>
<organism evidence="1 3">
    <name type="scientific">Flavobacterium hibernum</name>
    <dbReference type="NCBI Taxonomy" id="37752"/>
    <lineage>
        <taxon>Bacteria</taxon>
        <taxon>Pseudomonadati</taxon>
        <taxon>Bacteroidota</taxon>
        <taxon>Flavobacteriia</taxon>
        <taxon>Flavobacteriales</taxon>
        <taxon>Flavobacteriaceae</taxon>
        <taxon>Flavobacterium</taxon>
    </lineage>
</organism>
<keyword evidence="4" id="KW-1185">Reference proteome</keyword>
<dbReference type="EMBL" id="MUGX01000026">
    <property type="protein sequence ID" value="OXA85109.1"/>
    <property type="molecule type" value="Genomic_DNA"/>
</dbReference>
<name>A0A0D0EDV8_9FLAO</name>
<evidence type="ECO:0000313" key="3">
    <source>
        <dbReference type="Proteomes" id="UP000032061"/>
    </source>
</evidence>
<dbReference type="STRING" id="37752.IW18_18850"/>
<accession>A0A0D0EDV8</accession>
<proteinExistence type="predicted"/>
<dbReference type="OrthoDB" id="277629at2"/>
<sequence>MLKLKMIFLLILTSKAYSQAEKETYLFSKDIKTNFENDKNLSRYQVAATNYSISSYYKQGLETWDKQSASDTLEKKTISTEDSLYFKSFKPVNAKKYIIDRSKNERIILINEAHNNSRHRVFTTSLLQDLYNNGYRFLGLEALWKNLDNRGFAVLESGFYTKESQFGNLIQEATKIGFTVFRYEGTSRVNDGGKTREIEQAENIVKLMKENPNSKFLIHCGYEHIIEGVPSITTWDKAMAGRIIEMTGINPFTIDQTYYSEKGIPTLNSPYIQLVNRDYPVIMVNKDNKIFTGAIDDSKKIDCTIIYPVTKYINNRPDWLSLSKERKTVKIEKTKIKEYPALVLAYRINEYEKKGIPADIIELLDASGKSNLILEKGEYRILIKNSDYKIVSDFIQTVK</sequence>
<evidence type="ECO:0000313" key="1">
    <source>
        <dbReference type="EMBL" id="KIO51279.1"/>
    </source>
</evidence>
<evidence type="ECO:0000313" key="4">
    <source>
        <dbReference type="Proteomes" id="UP000198302"/>
    </source>
</evidence>